<feature type="transmembrane region" description="Helical" evidence="1">
    <location>
        <begin position="262"/>
        <end position="283"/>
    </location>
</feature>
<evidence type="ECO:0000256" key="1">
    <source>
        <dbReference type="SAM" id="Phobius"/>
    </source>
</evidence>
<accession>A0A4R7PXU6</accession>
<keyword evidence="1" id="KW-1133">Transmembrane helix</keyword>
<name>A0A4R7PXU6_9FLAO</name>
<dbReference type="OrthoDB" id="1430459at2"/>
<evidence type="ECO:0000313" key="3">
    <source>
        <dbReference type="Proteomes" id="UP000294689"/>
    </source>
</evidence>
<gene>
    <name evidence="2" type="ORF">BXY82_1816</name>
</gene>
<evidence type="ECO:0000313" key="2">
    <source>
        <dbReference type="EMBL" id="TDU39785.1"/>
    </source>
</evidence>
<comment type="caution">
    <text evidence="2">The sequence shown here is derived from an EMBL/GenBank/DDBJ whole genome shotgun (WGS) entry which is preliminary data.</text>
</comment>
<proteinExistence type="predicted"/>
<feature type="transmembrane region" description="Helical" evidence="1">
    <location>
        <begin position="200"/>
        <end position="218"/>
    </location>
</feature>
<feature type="transmembrane region" description="Helical" evidence="1">
    <location>
        <begin position="230"/>
        <end position="256"/>
    </location>
</feature>
<feature type="transmembrane region" description="Helical" evidence="1">
    <location>
        <begin position="12"/>
        <end position="32"/>
    </location>
</feature>
<protein>
    <submittedName>
        <fullName evidence="2">Uncharacterized protein</fullName>
    </submittedName>
</protein>
<dbReference type="Proteomes" id="UP000294689">
    <property type="component" value="Unassembled WGS sequence"/>
</dbReference>
<keyword evidence="1" id="KW-0472">Membrane</keyword>
<sequence length="284" mass="32553">MNYFIFIKDKLANPIAISSLLLLTMVISYCVIMAEAHWQWKLPVICIGIFSWFVFRNSIKHPIIWLTLLTLLIIDLYYNYFRVANHHFMLVLVVIAVISYNYHQRSAILIKNIQLLLVVVIVTSVVQKLISPQFISGDFYYYMMNRGFLFKYFMDILPQSTEISNANAEMLSSLKTSDPNLGQTVIFKDIIPNLGLVSHVFAWTTIAMELLVATALLLKPKSNWTHLMLGLMIFGILCTRIETGFMGLLAICGLMLSKNRYLKWIYVTIISACILLVATRIGLH</sequence>
<reference evidence="2 3" key="1">
    <citation type="submission" date="2019-03" db="EMBL/GenBank/DDBJ databases">
        <title>Genomic Encyclopedia of Archaeal and Bacterial Type Strains, Phase II (KMG-II): from individual species to whole genera.</title>
        <authorList>
            <person name="Goeker M."/>
        </authorList>
    </citation>
    <scope>NUCLEOTIDE SEQUENCE [LARGE SCALE GENOMIC DNA]</scope>
    <source>
        <strain evidence="2 3">DSM 28135</strain>
    </source>
</reference>
<dbReference type="AlphaFoldDB" id="A0A4R7PXU6"/>
<organism evidence="2 3">
    <name type="scientific">Gelidibacter sediminis</name>
    <dbReference type="NCBI Taxonomy" id="1608710"/>
    <lineage>
        <taxon>Bacteria</taxon>
        <taxon>Pseudomonadati</taxon>
        <taxon>Bacteroidota</taxon>
        <taxon>Flavobacteriia</taxon>
        <taxon>Flavobacteriales</taxon>
        <taxon>Flavobacteriaceae</taxon>
        <taxon>Gelidibacter</taxon>
    </lineage>
</organism>
<dbReference type="RefSeq" id="WP_133757841.1">
    <property type="nucleotide sequence ID" value="NZ_SOBW01000008.1"/>
</dbReference>
<keyword evidence="1" id="KW-0812">Transmembrane</keyword>
<feature type="transmembrane region" description="Helical" evidence="1">
    <location>
        <begin position="62"/>
        <end position="80"/>
    </location>
</feature>
<keyword evidence="3" id="KW-1185">Reference proteome</keyword>
<feature type="transmembrane region" description="Helical" evidence="1">
    <location>
        <begin position="115"/>
        <end position="135"/>
    </location>
</feature>
<feature type="transmembrane region" description="Helical" evidence="1">
    <location>
        <begin position="86"/>
        <end position="103"/>
    </location>
</feature>
<feature type="transmembrane region" description="Helical" evidence="1">
    <location>
        <begin position="38"/>
        <end position="55"/>
    </location>
</feature>
<dbReference type="EMBL" id="SOBW01000008">
    <property type="protein sequence ID" value="TDU39785.1"/>
    <property type="molecule type" value="Genomic_DNA"/>
</dbReference>